<protein>
    <submittedName>
        <fullName evidence="2">Uncharacterized protein</fullName>
    </submittedName>
</protein>
<feature type="region of interest" description="Disordered" evidence="1">
    <location>
        <begin position="213"/>
        <end position="239"/>
    </location>
</feature>
<evidence type="ECO:0000256" key="1">
    <source>
        <dbReference type="SAM" id="MobiDB-lite"/>
    </source>
</evidence>
<dbReference type="EMBL" id="JAIXMP010000009">
    <property type="protein sequence ID" value="KAI9268045.1"/>
    <property type="molecule type" value="Genomic_DNA"/>
</dbReference>
<dbReference type="AlphaFoldDB" id="A0AAD5KE62"/>
<feature type="compositionally biased region" description="Low complexity" evidence="1">
    <location>
        <begin position="226"/>
        <end position="237"/>
    </location>
</feature>
<keyword evidence="3" id="KW-1185">Reference proteome</keyword>
<evidence type="ECO:0000313" key="3">
    <source>
        <dbReference type="Proteomes" id="UP001209540"/>
    </source>
</evidence>
<dbReference type="Proteomes" id="UP001209540">
    <property type="component" value="Unassembled WGS sequence"/>
</dbReference>
<reference evidence="2" key="2">
    <citation type="submission" date="2023-02" db="EMBL/GenBank/DDBJ databases">
        <authorList>
            <consortium name="DOE Joint Genome Institute"/>
            <person name="Mondo S.J."/>
            <person name="Chang Y."/>
            <person name="Wang Y."/>
            <person name="Ahrendt S."/>
            <person name="Andreopoulos W."/>
            <person name="Barry K."/>
            <person name="Beard J."/>
            <person name="Benny G.L."/>
            <person name="Blankenship S."/>
            <person name="Bonito G."/>
            <person name="Cuomo C."/>
            <person name="Desiro A."/>
            <person name="Gervers K.A."/>
            <person name="Hundley H."/>
            <person name="Kuo A."/>
            <person name="LaButti K."/>
            <person name="Lang B.F."/>
            <person name="Lipzen A."/>
            <person name="O'Donnell K."/>
            <person name="Pangilinan J."/>
            <person name="Reynolds N."/>
            <person name="Sandor L."/>
            <person name="Smith M.W."/>
            <person name="Tsang A."/>
            <person name="Grigoriev I.V."/>
            <person name="Stajich J.E."/>
            <person name="Spatafora J.W."/>
        </authorList>
    </citation>
    <scope>NUCLEOTIDE SEQUENCE</scope>
    <source>
        <strain evidence="2">RSA 2281</strain>
    </source>
</reference>
<proteinExistence type="predicted"/>
<name>A0AAD5KE62_9FUNG</name>
<gene>
    <name evidence="2" type="ORF">BDA99DRAFT_597883</name>
</gene>
<evidence type="ECO:0000313" key="2">
    <source>
        <dbReference type="EMBL" id="KAI9268045.1"/>
    </source>
</evidence>
<sequence length="254" mass="28514">MSSINQTRVSLRRIYSKMTEHFTSSYPTSTTQFHLVPSPQPHESFYFNQEPISASIQDSHHSIQAKMDIASVHLTDQRLVLLLQDHSSMINSTSNSSSNNGSITRMASTFQIDLSQVASLKCKLTFRCGINLSLNLVNSTNAAPVRIQLIFEKRDRNRRDAFKEYLNMIMAGLFSRKRVFSMHQQLPSQLLREHEQLPSYNQALSDTTLVTADGHRRSSSGGGGNNYHNNNNNNGYSTDIMFPPAYSTTATSSS</sequence>
<accession>A0AAD5KE62</accession>
<organism evidence="2 3">
    <name type="scientific">Phascolomyces articulosus</name>
    <dbReference type="NCBI Taxonomy" id="60185"/>
    <lineage>
        <taxon>Eukaryota</taxon>
        <taxon>Fungi</taxon>
        <taxon>Fungi incertae sedis</taxon>
        <taxon>Mucoromycota</taxon>
        <taxon>Mucoromycotina</taxon>
        <taxon>Mucoromycetes</taxon>
        <taxon>Mucorales</taxon>
        <taxon>Lichtheimiaceae</taxon>
        <taxon>Phascolomyces</taxon>
    </lineage>
</organism>
<reference evidence="2" key="1">
    <citation type="journal article" date="2022" name="IScience">
        <title>Evolution of zygomycete secretomes and the origins of terrestrial fungal ecologies.</title>
        <authorList>
            <person name="Chang Y."/>
            <person name="Wang Y."/>
            <person name="Mondo S."/>
            <person name="Ahrendt S."/>
            <person name="Andreopoulos W."/>
            <person name="Barry K."/>
            <person name="Beard J."/>
            <person name="Benny G.L."/>
            <person name="Blankenship S."/>
            <person name="Bonito G."/>
            <person name="Cuomo C."/>
            <person name="Desiro A."/>
            <person name="Gervers K.A."/>
            <person name="Hundley H."/>
            <person name="Kuo A."/>
            <person name="LaButti K."/>
            <person name="Lang B.F."/>
            <person name="Lipzen A."/>
            <person name="O'Donnell K."/>
            <person name="Pangilinan J."/>
            <person name="Reynolds N."/>
            <person name="Sandor L."/>
            <person name="Smith M.E."/>
            <person name="Tsang A."/>
            <person name="Grigoriev I.V."/>
            <person name="Stajich J.E."/>
            <person name="Spatafora J.W."/>
        </authorList>
    </citation>
    <scope>NUCLEOTIDE SEQUENCE</scope>
    <source>
        <strain evidence="2">RSA 2281</strain>
    </source>
</reference>
<comment type="caution">
    <text evidence="2">The sequence shown here is derived from an EMBL/GenBank/DDBJ whole genome shotgun (WGS) entry which is preliminary data.</text>
</comment>